<evidence type="ECO:0000313" key="3">
    <source>
        <dbReference type="EMBL" id="MXV20306.1"/>
    </source>
</evidence>
<feature type="transmembrane region" description="Helical" evidence="2">
    <location>
        <begin position="6"/>
        <end position="27"/>
    </location>
</feature>
<dbReference type="AlphaFoldDB" id="A0A6I4YK22"/>
<sequence>MDLELIGKILGWTTAGTVALTGVWTYLGKSKDSAWTRLVSENDRVRRDLQEMKTELKSTNERLGKVETELEELRADRRTLLDFLRDVVSGQFPPDWIQTRARELLARMGRGAP</sequence>
<evidence type="ECO:0000256" key="1">
    <source>
        <dbReference type="SAM" id="Coils"/>
    </source>
</evidence>
<dbReference type="EMBL" id="WVHK01000040">
    <property type="protein sequence ID" value="MXV20306.1"/>
    <property type="molecule type" value="Genomic_DNA"/>
</dbReference>
<keyword evidence="2" id="KW-0812">Transmembrane</keyword>
<comment type="caution">
    <text evidence="3">The sequence shown here is derived from an EMBL/GenBank/DDBJ whole genome shotgun (WGS) entry which is preliminary data.</text>
</comment>
<evidence type="ECO:0000313" key="4">
    <source>
        <dbReference type="Proteomes" id="UP000430519"/>
    </source>
</evidence>
<reference evidence="3 4" key="1">
    <citation type="submission" date="2019-11" db="EMBL/GenBank/DDBJ databases">
        <title>Genome sequence of Deinococcus xianganensis Y35, AI-2 producing algicidal bacterium, isolated from lake water.</title>
        <authorList>
            <person name="Li Y."/>
        </authorList>
    </citation>
    <scope>NUCLEOTIDE SEQUENCE [LARGE SCALE GENOMIC DNA]</scope>
    <source>
        <strain evidence="3 4">Y35</strain>
    </source>
</reference>
<name>A0A6I4YK22_9DEIO</name>
<keyword evidence="2" id="KW-0472">Membrane</keyword>
<organism evidence="3 4">
    <name type="scientific">Deinococcus xianganensis</name>
    <dbReference type="NCBI Taxonomy" id="1507289"/>
    <lineage>
        <taxon>Bacteria</taxon>
        <taxon>Thermotogati</taxon>
        <taxon>Deinococcota</taxon>
        <taxon>Deinococci</taxon>
        <taxon>Deinococcales</taxon>
        <taxon>Deinococcaceae</taxon>
        <taxon>Deinococcus</taxon>
    </lineage>
</organism>
<feature type="coiled-coil region" evidence="1">
    <location>
        <begin position="42"/>
        <end position="76"/>
    </location>
</feature>
<keyword evidence="2" id="KW-1133">Transmembrane helix</keyword>
<proteinExistence type="predicted"/>
<evidence type="ECO:0000256" key="2">
    <source>
        <dbReference type="SAM" id="Phobius"/>
    </source>
</evidence>
<keyword evidence="1" id="KW-0175">Coiled coil</keyword>
<accession>A0A6I4YK22</accession>
<dbReference type="Proteomes" id="UP000430519">
    <property type="component" value="Unassembled WGS sequence"/>
</dbReference>
<gene>
    <name evidence="3" type="ORF">GLX28_11735</name>
</gene>
<dbReference type="RefSeq" id="WP_160979701.1">
    <property type="nucleotide sequence ID" value="NZ_WVHK01000040.1"/>
</dbReference>
<keyword evidence="4" id="KW-1185">Reference proteome</keyword>
<protein>
    <submittedName>
        <fullName evidence="3">Uncharacterized protein</fullName>
    </submittedName>
</protein>